<keyword evidence="3" id="KW-0238">DNA-binding</keyword>
<evidence type="ECO:0000256" key="2">
    <source>
        <dbReference type="ARBA" id="ARBA00023015"/>
    </source>
</evidence>
<dbReference type="Pfam" id="PF02362">
    <property type="entry name" value="B3"/>
    <property type="match status" value="1"/>
</dbReference>
<dbReference type="SUPFAM" id="SSF101936">
    <property type="entry name" value="DNA-binding pseudobarrel domain"/>
    <property type="match status" value="1"/>
</dbReference>
<name>A0AAF0PT74_SOLVR</name>
<reference evidence="7" key="1">
    <citation type="submission" date="2023-08" db="EMBL/GenBank/DDBJ databases">
        <title>A de novo genome assembly of Solanum verrucosum Schlechtendal, a Mexican diploid species geographically isolated from the other diploid A-genome species in potato relatives.</title>
        <authorList>
            <person name="Hosaka K."/>
        </authorList>
    </citation>
    <scope>NUCLEOTIDE SEQUENCE</scope>
    <source>
        <tissue evidence="7">Young leaves</tissue>
    </source>
</reference>
<keyword evidence="8" id="KW-1185">Reference proteome</keyword>
<organism evidence="7 8">
    <name type="scientific">Solanum verrucosum</name>
    <dbReference type="NCBI Taxonomy" id="315347"/>
    <lineage>
        <taxon>Eukaryota</taxon>
        <taxon>Viridiplantae</taxon>
        <taxon>Streptophyta</taxon>
        <taxon>Embryophyta</taxon>
        <taxon>Tracheophyta</taxon>
        <taxon>Spermatophyta</taxon>
        <taxon>Magnoliopsida</taxon>
        <taxon>eudicotyledons</taxon>
        <taxon>Gunneridae</taxon>
        <taxon>Pentapetalae</taxon>
        <taxon>asterids</taxon>
        <taxon>lamiids</taxon>
        <taxon>Solanales</taxon>
        <taxon>Solanaceae</taxon>
        <taxon>Solanoideae</taxon>
        <taxon>Solaneae</taxon>
        <taxon>Solanum</taxon>
    </lineage>
</organism>
<dbReference type="Proteomes" id="UP001234989">
    <property type="component" value="Chromosome 1"/>
</dbReference>
<comment type="subcellular location">
    <subcellularLocation>
        <location evidence="1">Nucleus</location>
    </subcellularLocation>
</comment>
<gene>
    <name evidence="7" type="ORF">MTR67_003798</name>
</gene>
<evidence type="ECO:0000256" key="3">
    <source>
        <dbReference type="ARBA" id="ARBA00023125"/>
    </source>
</evidence>
<dbReference type="GO" id="GO:0003677">
    <property type="term" value="F:DNA binding"/>
    <property type="evidence" value="ECO:0007669"/>
    <property type="project" value="UniProtKB-KW"/>
</dbReference>
<keyword evidence="4" id="KW-0804">Transcription</keyword>
<dbReference type="EMBL" id="CP133612">
    <property type="protein sequence ID" value="WMV10413.1"/>
    <property type="molecule type" value="Genomic_DNA"/>
</dbReference>
<evidence type="ECO:0000256" key="4">
    <source>
        <dbReference type="ARBA" id="ARBA00023163"/>
    </source>
</evidence>
<evidence type="ECO:0000256" key="1">
    <source>
        <dbReference type="ARBA" id="ARBA00004123"/>
    </source>
</evidence>
<evidence type="ECO:0000259" key="6">
    <source>
        <dbReference type="PROSITE" id="PS50863"/>
    </source>
</evidence>
<dbReference type="InterPro" id="IPR003340">
    <property type="entry name" value="B3_DNA-bd"/>
</dbReference>
<dbReference type="GO" id="GO:0005634">
    <property type="term" value="C:nucleus"/>
    <property type="evidence" value="ECO:0007669"/>
    <property type="project" value="UniProtKB-SubCell"/>
</dbReference>
<feature type="domain" description="TF-B3" evidence="6">
    <location>
        <begin position="1"/>
        <end position="68"/>
    </location>
</feature>
<dbReference type="Gene3D" id="2.40.330.10">
    <property type="entry name" value="DNA-binding pseudobarrel domain"/>
    <property type="match status" value="1"/>
</dbReference>
<keyword evidence="2" id="KW-0805">Transcription regulation</keyword>
<evidence type="ECO:0000313" key="7">
    <source>
        <dbReference type="EMBL" id="WMV10413.1"/>
    </source>
</evidence>
<dbReference type="PROSITE" id="PS50863">
    <property type="entry name" value="B3"/>
    <property type="match status" value="1"/>
</dbReference>
<evidence type="ECO:0000313" key="8">
    <source>
        <dbReference type="Proteomes" id="UP001234989"/>
    </source>
</evidence>
<protein>
    <recommendedName>
        <fullName evidence="6">TF-B3 domain-containing protein</fullName>
    </recommendedName>
</protein>
<evidence type="ECO:0000256" key="5">
    <source>
        <dbReference type="ARBA" id="ARBA00023242"/>
    </source>
</evidence>
<keyword evidence="5" id="KW-0539">Nucleus</keyword>
<sequence>MTEEAAEKALLKGPCGNNWNLKLREDENGTFFQGSCWKKFQKKQHFKGGEFLLFHYDRRITFHVCSFD</sequence>
<dbReference type="InterPro" id="IPR015300">
    <property type="entry name" value="DNA-bd_pseudobarrel_sf"/>
</dbReference>
<dbReference type="AlphaFoldDB" id="A0AAF0PT74"/>
<accession>A0AAF0PT74</accession>
<proteinExistence type="predicted"/>